<evidence type="ECO:0000313" key="4">
    <source>
        <dbReference type="Proteomes" id="UP000314986"/>
    </source>
</evidence>
<dbReference type="Ensembl" id="ENSCMIT00000007279.1">
    <property type="protein sequence ID" value="ENSCMIP00000007056.1"/>
    <property type="gene ID" value="ENSCMIG00000003933.1"/>
</dbReference>
<gene>
    <name evidence="3" type="primary">saxo2</name>
</gene>
<evidence type="ECO:0000256" key="2">
    <source>
        <dbReference type="SAM" id="MobiDB-lite"/>
    </source>
</evidence>
<keyword evidence="4" id="KW-1185">Reference proteome</keyword>
<feature type="compositionally biased region" description="Polar residues" evidence="2">
    <location>
        <begin position="100"/>
        <end position="110"/>
    </location>
</feature>
<dbReference type="PANTHER" id="PTHR31516">
    <property type="entry name" value="STABILIZER OF AXONEMAL MICROTUBULES 2"/>
    <property type="match status" value="1"/>
</dbReference>
<feature type="region of interest" description="Disordered" evidence="2">
    <location>
        <begin position="253"/>
        <end position="277"/>
    </location>
</feature>
<feature type="compositionally biased region" description="Polar residues" evidence="2">
    <location>
        <begin position="59"/>
        <end position="78"/>
    </location>
</feature>
<organism evidence="3 4">
    <name type="scientific">Callorhinchus milii</name>
    <name type="common">Ghost shark</name>
    <dbReference type="NCBI Taxonomy" id="7868"/>
    <lineage>
        <taxon>Eukaryota</taxon>
        <taxon>Metazoa</taxon>
        <taxon>Chordata</taxon>
        <taxon>Craniata</taxon>
        <taxon>Vertebrata</taxon>
        <taxon>Chondrichthyes</taxon>
        <taxon>Holocephali</taxon>
        <taxon>Chimaeriformes</taxon>
        <taxon>Callorhinchidae</taxon>
        <taxon>Callorhinchus</taxon>
    </lineage>
</organism>
<dbReference type="Pfam" id="PF05217">
    <property type="entry name" value="SAXO1-2"/>
    <property type="match status" value="1"/>
</dbReference>
<comment type="similarity">
    <text evidence="1">Belongs to the FAM154 family.</text>
</comment>
<proteinExistence type="inferred from homology"/>
<dbReference type="GO" id="GO:0008017">
    <property type="term" value="F:microtubule binding"/>
    <property type="evidence" value="ECO:0007669"/>
    <property type="project" value="InterPro"/>
</dbReference>
<evidence type="ECO:0000256" key="1">
    <source>
        <dbReference type="ARBA" id="ARBA00008738"/>
    </source>
</evidence>
<dbReference type="GO" id="GO:0036064">
    <property type="term" value="C:ciliary basal body"/>
    <property type="evidence" value="ECO:0007669"/>
    <property type="project" value="TreeGrafter"/>
</dbReference>
<dbReference type="Proteomes" id="UP000314986">
    <property type="component" value="Unassembled WGS sequence"/>
</dbReference>
<feature type="compositionally biased region" description="Basic and acidic residues" evidence="2">
    <location>
        <begin position="253"/>
        <end position="263"/>
    </location>
</feature>
<dbReference type="GO" id="GO:0005814">
    <property type="term" value="C:centriole"/>
    <property type="evidence" value="ECO:0007669"/>
    <property type="project" value="TreeGrafter"/>
</dbReference>
<dbReference type="PANTHER" id="PTHR31516:SF17">
    <property type="entry name" value="STABILIZER OF AXONEMAL MICROTUBULES 2"/>
    <property type="match status" value="1"/>
</dbReference>
<feature type="region of interest" description="Disordered" evidence="2">
    <location>
        <begin position="56"/>
        <end position="80"/>
    </location>
</feature>
<dbReference type="GO" id="GO:0005879">
    <property type="term" value="C:axonemal microtubule"/>
    <property type="evidence" value="ECO:0007669"/>
    <property type="project" value="TreeGrafter"/>
</dbReference>
<dbReference type="InterPro" id="IPR033336">
    <property type="entry name" value="SAXO1/2"/>
</dbReference>
<reference evidence="3" key="4">
    <citation type="submission" date="2025-08" db="UniProtKB">
        <authorList>
            <consortium name="Ensembl"/>
        </authorList>
    </citation>
    <scope>IDENTIFICATION</scope>
</reference>
<reference evidence="3" key="5">
    <citation type="submission" date="2025-09" db="UniProtKB">
        <authorList>
            <consortium name="Ensembl"/>
        </authorList>
    </citation>
    <scope>IDENTIFICATION</scope>
</reference>
<accession>A0A4W3GTX8</accession>
<reference evidence="4" key="1">
    <citation type="journal article" date="2006" name="Science">
        <title>Ancient noncoding elements conserved in the human genome.</title>
        <authorList>
            <person name="Venkatesh B."/>
            <person name="Kirkness E.F."/>
            <person name="Loh Y.H."/>
            <person name="Halpern A.L."/>
            <person name="Lee A.P."/>
            <person name="Johnson J."/>
            <person name="Dandona N."/>
            <person name="Viswanathan L.D."/>
            <person name="Tay A."/>
            <person name="Venter J.C."/>
            <person name="Strausberg R.L."/>
            <person name="Brenner S."/>
        </authorList>
    </citation>
    <scope>NUCLEOTIDE SEQUENCE [LARGE SCALE GENOMIC DNA]</scope>
</reference>
<protein>
    <submittedName>
        <fullName evidence="3">Stabilizer of axonemal microtubules 2</fullName>
    </submittedName>
</protein>
<dbReference type="GeneTree" id="ENSGT00390000007252"/>
<dbReference type="GO" id="GO:0036126">
    <property type="term" value="C:sperm flagellum"/>
    <property type="evidence" value="ECO:0007669"/>
    <property type="project" value="TreeGrafter"/>
</dbReference>
<reference evidence="4" key="3">
    <citation type="journal article" date="2014" name="Nature">
        <title>Elephant shark genome provides unique insights into gnathostome evolution.</title>
        <authorList>
            <consortium name="International Elephant Shark Genome Sequencing Consortium"/>
            <person name="Venkatesh B."/>
            <person name="Lee A.P."/>
            <person name="Ravi V."/>
            <person name="Maurya A.K."/>
            <person name="Lian M.M."/>
            <person name="Swann J.B."/>
            <person name="Ohta Y."/>
            <person name="Flajnik M.F."/>
            <person name="Sutoh Y."/>
            <person name="Kasahara M."/>
            <person name="Hoon S."/>
            <person name="Gangu V."/>
            <person name="Roy S.W."/>
            <person name="Irimia M."/>
            <person name="Korzh V."/>
            <person name="Kondrychyn I."/>
            <person name="Lim Z.W."/>
            <person name="Tay B.H."/>
            <person name="Tohari S."/>
            <person name="Kong K.W."/>
            <person name="Ho S."/>
            <person name="Lorente-Galdos B."/>
            <person name="Quilez J."/>
            <person name="Marques-Bonet T."/>
            <person name="Raney B.J."/>
            <person name="Ingham P.W."/>
            <person name="Tay A."/>
            <person name="Hillier L.W."/>
            <person name="Minx P."/>
            <person name="Boehm T."/>
            <person name="Wilson R.K."/>
            <person name="Brenner S."/>
            <person name="Warren W.C."/>
        </authorList>
    </citation>
    <scope>NUCLEOTIDE SEQUENCE [LARGE SCALE GENOMIC DNA]</scope>
</reference>
<feature type="region of interest" description="Disordered" evidence="2">
    <location>
        <begin position="93"/>
        <end position="114"/>
    </location>
</feature>
<evidence type="ECO:0000313" key="3">
    <source>
        <dbReference type="Ensembl" id="ENSCMIP00000007056.1"/>
    </source>
</evidence>
<reference evidence="4" key="2">
    <citation type="journal article" date="2007" name="PLoS Biol.">
        <title>Survey sequencing and comparative analysis of the elephant shark (Callorhinchus milii) genome.</title>
        <authorList>
            <person name="Venkatesh B."/>
            <person name="Kirkness E.F."/>
            <person name="Loh Y.H."/>
            <person name="Halpern A.L."/>
            <person name="Lee A.P."/>
            <person name="Johnson J."/>
            <person name="Dandona N."/>
            <person name="Viswanathan L.D."/>
            <person name="Tay A."/>
            <person name="Venter J.C."/>
            <person name="Strausberg R.L."/>
            <person name="Brenner S."/>
        </authorList>
    </citation>
    <scope>NUCLEOTIDE SEQUENCE [LARGE SCALE GENOMIC DNA]</scope>
</reference>
<dbReference type="AlphaFoldDB" id="A0A4W3GTX8"/>
<name>A0A4W3GTX8_CALMI</name>
<sequence>LINNLVLTKNKLYFLFNRRHHCPHLPTGFYDKSGEPCLLTEYHEKYPLYGNVKPRNSFKPVNQTQGNRGRMEGTSTFRSDYVPHDVARRPGRVQKEYRPQSGQMDHSTTYKMDYNPHKVKPAAMIRPAERKPGKGTKVDTIPTYKDDYRMWEIPKKPPKADQAYCPPTTKFGNPSTFQDDFGPKGLVATESCKPPNIPKVSDVPFEGLTSHRVAYVPHQLENRFIRQKEEYKPSDQPFEDLTTHRRDYRGLHGDLAKSCKPESTKIGSDAPFETSSEFRDRYQPWPVSLPYVHKKPKYVQPDGHMDMKTTSQLDYVGHKIKPPAPFRPASARKVHAPFQGNTTMKEDFRPWDTPKLSLIKKDDEIKRPSGKFDDLTTFKSHYIPHQLNPSQSCKPSNQPLHSTTPFDDGTMYRIDYTPKKLEICPASYPTPPGYIFEHTDTRGHKLYQKLPALESDNISHLLFYLNYQN</sequence>